<dbReference type="Pfam" id="PF04932">
    <property type="entry name" value="Wzy_C"/>
    <property type="match status" value="1"/>
</dbReference>
<sequence length="696" mass="72443">MSSLAARLRSPRRPAGAALPRARPRVLALPVALADGPVCAAVALVLAGVVFGASGGNELERTTYTEIALMLGGATLAALALLSPAAGERRLPGAWTLVGLAALAALTAVSVTWSVLPSQSWVEANRMLAYVAAFAGALALVRLAPERWPGVIGGVALSCVVVAASALLTKVFPGALAPDETFGRLRAPFDYWNATGLMPALGVPALLWLAAKRSGNQALNALAYPGLGLAFVCVLLSFSRGALLALVVGLAFWFAIVPLRLRAAAALVVSGATAALVIAWAFSADALTTDDVALPARVEAGHELGFALALMTICLLVAGLAIGFVAANRTPTRRTRRRVGTGLVAAVALAAVLGLVALASAPGGIDGQISKVTDPAAATPSNTPQRLTATASVRSRYWTEGIEVWRANEWLGTGAGSFNVARTRYRTGNLEVRQAHSYVVETMAALGLLGLAVSLALLVAWLLAAGRATGLRRGDRGLPMDAERVGLLTLTAVVVTFGVHSLIDWTWLVPGTAVTALVCAAWVAGRGPLRDRLAAGPAGRRPRHLELAPTRARAAGALLVLVVGVAAAWAAFQPVRSVHAIDAAYARLDIGQQAAAVDIARIATRRNPLSADALFELASIQTATGRPVNAEATLERAVELQPADAEAWRRLGEHRVLALDQDQRGLAALRAAYYLDPESSRTENAFLLLRRQLAMP</sequence>
<accession>A0A6J4TYZ6</accession>
<dbReference type="EMBL" id="CADCVS010000546">
    <property type="protein sequence ID" value="CAA9535624.1"/>
    <property type="molecule type" value="Genomic_DNA"/>
</dbReference>
<feature type="transmembrane region" description="Helical" evidence="6">
    <location>
        <begin position="127"/>
        <end position="144"/>
    </location>
</feature>
<dbReference type="InterPro" id="IPR007016">
    <property type="entry name" value="O-antigen_ligase-rel_domated"/>
</dbReference>
<evidence type="ECO:0000256" key="4">
    <source>
        <dbReference type="ARBA" id="ARBA00023136"/>
    </source>
</evidence>
<feature type="transmembrane region" description="Helical" evidence="6">
    <location>
        <begin position="191"/>
        <end position="211"/>
    </location>
</feature>
<proteinExistence type="predicted"/>
<comment type="subcellular location">
    <subcellularLocation>
        <location evidence="1">Membrane</location>
        <topology evidence="1">Multi-pass membrane protein</topology>
    </subcellularLocation>
</comment>
<dbReference type="GO" id="GO:0016020">
    <property type="term" value="C:membrane"/>
    <property type="evidence" value="ECO:0007669"/>
    <property type="project" value="UniProtKB-SubCell"/>
</dbReference>
<keyword evidence="5" id="KW-0802">TPR repeat</keyword>
<feature type="transmembrane region" description="Helical" evidence="6">
    <location>
        <begin position="339"/>
        <end position="361"/>
    </location>
</feature>
<organism evidence="8">
    <name type="scientific">uncultured Solirubrobacteraceae bacterium</name>
    <dbReference type="NCBI Taxonomy" id="1162706"/>
    <lineage>
        <taxon>Bacteria</taxon>
        <taxon>Bacillati</taxon>
        <taxon>Actinomycetota</taxon>
        <taxon>Thermoleophilia</taxon>
        <taxon>Solirubrobacterales</taxon>
        <taxon>Solirubrobacteraceae</taxon>
        <taxon>environmental samples</taxon>
    </lineage>
</organism>
<gene>
    <name evidence="8" type="ORF">AVDCRST_MAG30-4196</name>
</gene>
<dbReference type="AlphaFoldDB" id="A0A6J4TYZ6"/>
<name>A0A6J4TYZ6_9ACTN</name>
<feature type="transmembrane region" description="Helical" evidence="6">
    <location>
        <begin position="509"/>
        <end position="529"/>
    </location>
</feature>
<feature type="transmembrane region" description="Helical" evidence="6">
    <location>
        <begin position="243"/>
        <end position="259"/>
    </location>
</feature>
<evidence type="ECO:0000259" key="7">
    <source>
        <dbReference type="Pfam" id="PF04932"/>
    </source>
</evidence>
<evidence type="ECO:0000256" key="2">
    <source>
        <dbReference type="ARBA" id="ARBA00022692"/>
    </source>
</evidence>
<dbReference type="InterPro" id="IPR019734">
    <property type="entry name" value="TPR_rpt"/>
</dbReference>
<evidence type="ECO:0000256" key="1">
    <source>
        <dbReference type="ARBA" id="ARBA00004141"/>
    </source>
</evidence>
<keyword evidence="4 6" id="KW-0472">Membrane</keyword>
<feature type="transmembrane region" description="Helical" evidence="6">
    <location>
        <begin position="62"/>
        <end position="82"/>
    </location>
</feature>
<dbReference type="InterPro" id="IPR011990">
    <property type="entry name" value="TPR-like_helical_dom_sf"/>
</dbReference>
<feature type="transmembrane region" description="Helical" evidence="6">
    <location>
        <begin position="218"/>
        <end position="237"/>
    </location>
</feature>
<keyword evidence="3 6" id="KW-1133">Transmembrane helix</keyword>
<feature type="domain" description="O-antigen ligase-related" evidence="7">
    <location>
        <begin position="315"/>
        <end position="453"/>
    </location>
</feature>
<reference evidence="8" key="1">
    <citation type="submission" date="2020-02" db="EMBL/GenBank/DDBJ databases">
        <authorList>
            <person name="Meier V. D."/>
        </authorList>
    </citation>
    <scope>NUCLEOTIDE SEQUENCE</scope>
    <source>
        <strain evidence="8">AVDCRST_MAG30</strain>
    </source>
</reference>
<evidence type="ECO:0000256" key="3">
    <source>
        <dbReference type="ARBA" id="ARBA00022989"/>
    </source>
</evidence>
<dbReference type="Pfam" id="PF13428">
    <property type="entry name" value="TPR_14"/>
    <property type="match status" value="1"/>
</dbReference>
<feature type="transmembrane region" description="Helical" evidence="6">
    <location>
        <begin position="94"/>
        <end position="115"/>
    </location>
</feature>
<dbReference type="InterPro" id="IPR051533">
    <property type="entry name" value="WaaL-like"/>
</dbReference>
<dbReference type="SUPFAM" id="SSF48452">
    <property type="entry name" value="TPR-like"/>
    <property type="match status" value="1"/>
</dbReference>
<feature type="transmembrane region" description="Helical" evidence="6">
    <location>
        <begin position="485"/>
        <end position="503"/>
    </location>
</feature>
<evidence type="ECO:0000313" key="8">
    <source>
        <dbReference type="EMBL" id="CAA9535624.1"/>
    </source>
</evidence>
<feature type="transmembrane region" description="Helical" evidence="6">
    <location>
        <begin position="550"/>
        <end position="572"/>
    </location>
</feature>
<evidence type="ECO:0000256" key="6">
    <source>
        <dbReference type="SAM" id="Phobius"/>
    </source>
</evidence>
<protein>
    <recommendedName>
        <fullName evidence="7">O-antigen ligase-related domain-containing protein</fullName>
    </recommendedName>
</protein>
<feature type="transmembrane region" description="Helical" evidence="6">
    <location>
        <begin position="151"/>
        <end position="171"/>
    </location>
</feature>
<dbReference type="PROSITE" id="PS50005">
    <property type="entry name" value="TPR"/>
    <property type="match status" value="1"/>
</dbReference>
<keyword evidence="2 6" id="KW-0812">Transmembrane</keyword>
<feature type="repeat" description="TPR" evidence="5">
    <location>
        <begin position="611"/>
        <end position="644"/>
    </location>
</feature>
<feature type="transmembrane region" description="Helical" evidence="6">
    <location>
        <begin position="304"/>
        <end position="327"/>
    </location>
</feature>
<dbReference type="PANTHER" id="PTHR37422:SF23">
    <property type="entry name" value="TEICHURONIC ACID BIOSYNTHESIS PROTEIN TUAE"/>
    <property type="match status" value="1"/>
</dbReference>
<feature type="transmembrane region" description="Helical" evidence="6">
    <location>
        <begin position="266"/>
        <end position="284"/>
    </location>
</feature>
<evidence type="ECO:0000256" key="5">
    <source>
        <dbReference type="PROSITE-ProRule" id="PRU00339"/>
    </source>
</evidence>
<dbReference type="Gene3D" id="1.25.40.10">
    <property type="entry name" value="Tetratricopeptide repeat domain"/>
    <property type="match status" value="1"/>
</dbReference>
<dbReference type="PANTHER" id="PTHR37422">
    <property type="entry name" value="TEICHURONIC ACID BIOSYNTHESIS PROTEIN TUAE"/>
    <property type="match status" value="1"/>
</dbReference>
<feature type="transmembrane region" description="Helical" evidence="6">
    <location>
        <begin position="443"/>
        <end position="464"/>
    </location>
</feature>